<evidence type="ECO:0000256" key="1">
    <source>
        <dbReference type="ARBA" id="ARBA00005417"/>
    </source>
</evidence>
<dbReference type="CDD" id="cd03293">
    <property type="entry name" value="ABC_NrtD_SsuB_transporters"/>
    <property type="match status" value="1"/>
</dbReference>
<feature type="compositionally biased region" description="Low complexity" evidence="7">
    <location>
        <begin position="14"/>
        <end position="27"/>
    </location>
</feature>
<evidence type="ECO:0000313" key="10">
    <source>
        <dbReference type="Proteomes" id="UP000031843"/>
    </source>
</evidence>
<accession>A0A0C4YG41</accession>
<evidence type="ECO:0000256" key="2">
    <source>
        <dbReference type="ARBA" id="ARBA00022448"/>
    </source>
</evidence>
<dbReference type="PROSITE" id="PS00211">
    <property type="entry name" value="ABC_TRANSPORTER_1"/>
    <property type="match status" value="1"/>
</dbReference>
<dbReference type="Pfam" id="PF00005">
    <property type="entry name" value="ABC_tran"/>
    <property type="match status" value="1"/>
</dbReference>
<dbReference type="SUPFAM" id="SSF52540">
    <property type="entry name" value="P-loop containing nucleoside triphosphate hydrolases"/>
    <property type="match status" value="1"/>
</dbReference>
<evidence type="ECO:0000256" key="4">
    <source>
        <dbReference type="ARBA" id="ARBA00022519"/>
    </source>
</evidence>
<gene>
    <name evidence="9" type="ORF">RR42_s3231</name>
</gene>
<evidence type="ECO:0000313" key="9">
    <source>
        <dbReference type="EMBL" id="AJG24807.1"/>
    </source>
</evidence>
<dbReference type="SMART" id="SM00382">
    <property type="entry name" value="AAA"/>
    <property type="match status" value="1"/>
</dbReference>
<dbReference type="InterPro" id="IPR017871">
    <property type="entry name" value="ABC_transporter-like_CS"/>
</dbReference>
<name>A0A0C4YG41_9BURK</name>
<dbReference type="Proteomes" id="UP000031843">
    <property type="component" value="Chromosome secondary"/>
</dbReference>
<organism evidence="9 10">
    <name type="scientific">Cupriavidus basilensis</name>
    <dbReference type="NCBI Taxonomy" id="68895"/>
    <lineage>
        <taxon>Bacteria</taxon>
        <taxon>Pseudomonadati</taxon>
        <taxon>Pseudomonadota</taxon>
        <taxon>Betaproteobacteria</taxon>
        <taxon>Burkholderiales</taxon>
        <taxon>Burkholderiaceae</taxon>
        <taxon>Cupriavidus</taxon>
    </lineage>
</organism>
<keyword evidence="4" id="KW-0997">Cell inner membrane</keyword>
<dbReference type="GO" id="GO:0016887">
    <property type="term" value="F:ATP hydrolysis activity"/>
    <property type="evidence" value="ECO:0007669"/>
    <property type="project" value="InterPro"/>
</dbReference>
<keyword evidence="2" id="KW-0813">Transport</keyword>
<dbReference type="AlphaFoldDB" id="A0A0C4YG41"/>
<evidence type="ECO:0000259" key="8">
    <source>
        <dbReference type="PROSITE" id="PS50893"/>
    </source>
</evidence>
<evidence type="ECO:0000256" key="5">
    <source>
        <dbReference type="ARBA" id="ARBA00022741"/>
    </source>
</evidence>
<keyword evidence="10" id="KW-1185">Reference proteome</keyword>
<evidence type="ECO:0000256" key="3">
    <source>
        <dbReference type="ARBA" id="ARBA00022475"/>
    </source>
</evidence>
<dbReference type="PROSITE" id="PS50893">
    <property type="entry name" value="ABC_TRANSPORTER_2"/>
    <property type="match status" value="1"/>
</dbReference>
<dbReference type="EMBL" id="CP010537">
    <property type="protein sequence ID" value="AJG24807.1"/>
    <property type="molecule type" value="Genomic_DNA"/>
</dbReference>
<keyword evidence="4" id="KW-0472">Membrane</keyword>
<dbReference type="InterPro" id="IPR003439">
    <property type="entry name" value="ABC_transporter-like_ATP-bd"/>
</dbReference>
<protein>
    <submittedName>
        <fullName evidence="9">ABC-type nitrate/sulfonate/bicarbonate transport system, ATPase component</fullName>
    </submittedName>
</protein>
<dbReference type="KEGG" id="cbw:RR42_s3231"/>
<dbReference type="InterPro" id="IPR027417">
    <property type="entry name" value="P-loop_NTPase"/>
</dbReference>
<evidence type="ECO:0000256" key="7">
    <source>
        <dbReference type="SAM" id="MobiDB-lite"/>
    </source>
</evidence>
<sequence>MSVLFRSITQAPAAAPSASGRAPDAGGEPAGTSRRDAGAPLLFANQVEKTYPNGTVALERVKLAIKPGEFVSLLGPSGCGKSTLLKLFAGLEMPSAGHMRWWGNPSLPNGTNAATDSAGRTLAMVFQEATLMPWARVADNVRLPLDLARMPRADANERVQRALALVGLGRFAAVFPRELSGGMQMRVSIARALANNPDLLLMDEPFGALDEFTRNKLDADLRALWAERGLTVVFVTHSIYEAVYLSSRVVVMAARPGRVIADVAIEGPVVRDEAFRVSPAFMQYCAQLSALLAQANTGVDPNEH</sequence>
<dbReference type="PANTHER" id="PTHR42788">
    <property type="entry name" value="TAURINE IMPORT ATP-BINDING PROTEIN-RELATED"/>
    <property type="match status" value="1"/>
</dbReference>
<feature type="region of interest" description="Disordered" evidence="7">
    <location>
        <begin position="14"/>
        <end position="36"/>
    </location>
</feature>
<dbReference type="RefSeq" id="WP_236702129.1">
    <property type="nucleotide sequence ID" value="NZ_CP010537.1"/>
</dbReference>
<dbReference type="STRING" id="68895.RR42_s3231"/>
<reference evidence="9 10" key="1">
    <citation type="journal article" date="2015" name="Genome Announc.">
        <title>Complete Genome Sequence of Cupriavidus basilensis 4G11, Isolated from the Oak Ridge Field Research Center Site.</title>
        <authorList>
            <person name="Ray J."/>
            <person name="Waters R.J."/>
            <person name="Skerker J.M."/>
            <person name="Kuehl J.V."/>
            <person name="Price M.N."/>
            <person name="Huang J."/>
            <person name="Chakraborty R."/>
            <person name="Arkin A.P."/>
            <person name="Deutschbauer A."/>
        </authorList>
    </citation>
    <scope>NUCLEOTIDE SEQUENCE [LARGE SCALE GENOMIC DNA]</scope>
    <source>
        <strain evidence="9">4G11</strain>
    </source>
</reference>
<comment type="similarity">
    <text evidence="1">Belongs to the ABC transporter superfamily.</text>
</comment>
<keyword evidence="5" id="KW-0547">Nucleotide-binding</keyword>
<evidence type="ECO:0000256" key="6">
    <source>
        <dbReference type="ARBA" id="ARBA00022840"/>
    </source>
</evidence>
<dbReference type="PANTHER" id="PTHR42788:SF19">
    <property type="entry name" value="ALIPHATIC SULFONATES IMPORT ATP-BINDING PROTEIN SSUB 2"/>
    <property type="match status" value="1"/>
</dbReference>
<feature type="domain" description="ABC transporter" evidence="8">
    <location>
        <begin position="42"/>
        <end position="279"/>
    </location>
</feature>
<dbReference type="GO" id="GO:0005524">
    <property type="term" value="F:ATP binding"/>
    <property type="evidence" value="ECO:0007669"/>
    <property type="project" value="UniProtKB-KW"/>
</dbReference>
<keyword evidence="6" id="KW-0067">ATP-binding</keyword>
<dbReference type="Gene3D" id="3.40.50.300">
    <property type="entry name" value="P-loop containing nucleotide triphosphate hydrolases"/>
    <property type="match status" value="1"/>
</dbReference>
<proteinExistence type="inferred from homology"/>
<dbReference type="InterPro" id="IPR003593">
    <property type="entry name" value="AAA+_ATPase"/>
</dbReference>
<keyword evidence="3" id="KW-1003">Cell membrane</keyword>
<dbReference type="InterPro" id="IPR050166">
    <property type="entry name" value="ABC_transporter_ATP-bind"/>
</dbReference>